<dbReference type="Pfam" id="PF01330">
    <property type="entry name" value="RuvA_N"/>
    <property type="match status" value="1"/>
</dbReference>
<comment type="caution">
    <text evidence="6">Lacks conserved residue(s) required for the propagation of feature annotation.</text>
</comment>
<feature type="region of interest" description="Domain III" evidence="6">
    <location>
        <begin position="151"/>
        <end position="200"/>
    </location>
</feature>
<keyword evidence="1 6" id="KW-0963">Cytoplasm</keyword>
<comment type="subcellular location">
    <subcellularLocation>
        <location evidence="6">Cytoplasm</location>
    </subcellularLocation>
</comment>
<dbReference type="GO" id="GO:0005524">
    <property type="term" value="F:ATP binding"/>
    <property type="evidence" value="ECO:0007669"/>
    <property type="project" value="InterPro"/>
</dbReference>
<protein>
    <recommendedName>
        <fullName evidence="6">Holliday junction branch migration complex subunit RuvA</fullName>
    </recommendedName>
</protein>
<dbReference type="Gene3D" id="1.10.150.20">
    <property type="entry name" value="5' to 3' exonuclease, C-terminal subdomain"/>
    <property type="match status" value="1"/>
</dbReference>
<name>A0A2N0UJL0_9FIRM</name>
<reference evidence="8" key="1">
    <citation type="journal article" date="2018" name="Environ. Microbiol.">
        <title>Sporulation capability and amylosome conservation among diverse human colonic and rumen isolates of the keystone starch-degrader Ruminococcus bromii.</title>
        <authorList>
            <person name="Mukhopadhya I."/>
            <person name="Morais S."/>
            <person name="Laverde-Gomez J."/>
            <person name="Sheridan P.O."/>
            <person name="Walker A.W."/>
            <person name="Kelly W."/>
            <person name="Klieve A.V."/>
            <person name="Ouwerkerk D."/>
            <person name="Duncan S.H."/>
            <person name="Louis P."/>
            <person name="Koropatkin N."/>
            <person name="Cockburn D."/>
            <person name="Kibler R."/>
            <person name="Cooper P.J."/>
            <person name="Sandoval C."/>
            <person name="Crost E."/>
            <person name="Juge N."/>
            <person name="Bayer E.A."/>
            <person name="Flint H.J."/>
        </authorList>
    </citation>
    <scope>NUCLEOTIDE SEQUENCE [LARGE SCALE GENOMIC DNA]</scope>
    <source>
        <strain evidence="8">ATCC 27255</strain>
    </source>
</reference>
<dbReference type="SMART" id="SM00278">
    <property type="entry name" value="HhH1"/>
    <property type="match status" value="2"/>
</dbReference>
<evidence type="ECO:0000256" key="1">
    <source>
        <dbReference type="ARBA" id="ARBA00022490"/>
    </source>
</evidence>
<keyword evidence="3 6" id="KW-0238">DNA-binding</keyword>
<feature type="region of interest" description="Domain II" evidence="6">
    <location>
        <begin position="64"/>
        <end position="141"/>
    </location>
</feature>
<feature type="domain" description="Helix-hairpin-helix DNA-binding motif class 1" evidence="7">
    <location>
        <begin position="72"/>
        <end position="91"/>
    </location>
</feature>
<dbReference type="EMBL" id="NNSR01000072">
    <property type="protein sequence ID" value="PKD27176.1"/>
    <property type="molecule type" value="Genomic_DNA"/>
</dbReference>
<keyword evidence="2 6" id="KW-0227">DNA damage</keyword>
<evidence type="ECO:0000256" key="2">
    <source>
        <dbReference type="ARBA" id="ARBA00022763"/>
    </source>
</evidence>
<sequence>MLYSVRGKLIAIESNAAVVECGGVGYMCQTTMNTLKAVKLNTEVTLYTYLNVREDAVDLFGFATKAELETFKNLISVSGVGPKAGLAVLSELSPEQVAMAIASDDLKTITRAQGIGKKIAQRIVLELKDKLAKAAKEDSSFAQAAQNSVNVSTGNVPKAIEALGVLGYSPSDVSPVLAALDSALPVEQLISLTLKQMGRQ</sequence>
<dbReference type="GO" id="GO:0006310">
    <property type="term" value="P:DNA recombination"/>
    <property type="evidence" value="ECO:0007669"/>
    <property type="project" value="UniProtKB-UniRule"/>
</dbReference>
<comment type="domain">
    <text evidence="6">Has three domains with a flexible linker between the domains II and III and assumes an 'L' shape. Domain III is highly mobile and contacts RuvB.</text>
</comment>
<evidence type="ECO:0000313" key="9">
    <source>
        <dbReference type="Proteomes" id="UP000233425"/>
    </source>
</evidence>
<accession>A0A2N0UJL0</accession>
<keyword evidence="5 6" id="KW-0234">DNA repair</keyword>
<dbReference type="GO" id="GO:0000400">
    <property type="term" value="F:four-way junction DNA binding"/>
    <property type="evidence" value="ECO:0007669"/>
    <property type="project" value="UniProtKB-UniRule"/>
</dbReference>
<dbReference type="GO" id="GO:0005737">
    <property type="term" value="C:cytoplasm"/>
    <property type="evidence" value="ECO:0007669"/>
    <property type="project" value="UniProtKB-SubCell"/>
</dbReference>
<dbReference type="HAMAP" id="MF_00031">
    <property type="entry name" value="DNA_HJ_migration_RuvA"/>
    <property type="match status" value="1"/>
</dbReference>
<evidence type="ECO:0000256" key="6">
    <source>
        <dbReference type="HAMAP-Rule" id="MF_00031"/>
    </source>
</evidence>
<evidence type="ECO:0000256" key="3">
    <source>
        <dbReference type="ARBA" id="ARBA00023125"/>
    </source>
</evidence>
<organism evidence="8 9">
    <name type="scientific">Ruminococcus bromii</name>
    <dbReference type="NCBI Taxonomy" id="40518"/>
    <lineage>
        <taxon>Bacteria</taxon>
        <taxon>Bacillati</taxon>
        <taxon>Bacillota</taxon>
        <taxon>Clostridia</taxon>
        <taxon>Eubacteriales</taxon>
        <taxon>Oscillospiraceae</taxon>
        <taxon>Ruminococcus</taxon>
    </lineage>
</organism>
<dbReference type="SUPFAM" id="SSF47781">
    <property type="entry name" value="RuvA domain 2-like"/>
    <property type="match status" value="1"/>
</dbReference>
<dbReference type="SUPFAM" id="SSF50249">
    <property type="entry name" value="Nucleic acid-binding proteins"/>
    <property type="match status" value="1"/>
</dbReference>
<dbReference type="GO" id="GO:0048476">
    <property type="term" value="C:Holliday junction resolvase complex"/>
    <property type="evidence" value="ECO:0007669"/>
    <property type="project" value="UniProtKB-UniRule"/>
</dbReference>
<feature type="domain" description="Helix-hairpin-helix DNA-binding motif class 1" evidence="7">
    <location>
        <begin position="107"/>
        <end position="126"/>
    </location>
</feature>
<comment type="caution">
    <text evidence="8">The sequence shown here is derived from an EMBL/GenBank/DDBJ whole genome shotgun (WGS) entry which is preliminary data.</text>
</comment>
<keyword evidence="8" id="KW-0547">Nucleotide-binding</keyword>
<dbReference type="Pfam" id="PF14520">
    <property type="entry name" value="HHH_5"/>
    <property type="match status" value="1"/>
</dbReference>
<proteinExistence type="inferred from homology"/>
<dbReference type="InterPro" id="IPR010994">
    <property type="entry name" value="RuvA_2-like"/>
</dbReference>
<comment type="function">
    <text evidence="6">The RuvA-RuvB-RuvC complex processes Holliday junction (HJ) DNA during genetic recombination and DNA repair, while the RuvA-RuvB complex plays an important role in the rescue of blocked DNA replication forks via replication fork reversal (RFR). RuvA specifically binds to HJ cruciform DNA, conferring on it an open structure. The RuvB hexamer acts as an ATP-dependent pump, pulling dsDNA into and through the RuvAB complex. HJ branch migration allows RuvC to scan DNA until it finds its consensus sequence, where it cleaves and resolves the cruciform DNA.</text>
</comment>
<keyword evidence="8" id="KW-0347">Helicase</keyword>
<dbReference type="Pfam" id="PF07499">
    <property type="entry name" value="RuvA_C"/>
    <property type="match status" value="1"/>
</dbReference>
<evidence type="ECO:0000259" key="7">
    <source>
        <dbReference type="SMART" id="SM00278"/>
    </source>
</evidence>
<dbReference type="NCBIfam" id="TIGR00084">
    <property type="entry name" value="ruvA"/>
    <property type="match status" value="1"/>
</dbReference>
<dbReference type="GO" id="GO:0006281">
    <property type="term" value="P:DNA repair"/>
    <property type="evidence" value="ECO:0007669"/>
    <property type="project" value="UniProtKB-UniRule"/>
</dbReference>
<keyword evidence="8" id="KW-0067">ATP-binding</keyword>
<evidence type="ECO:0000256" key="5">
    <source>
        <dbReference type="ARBA" id="ARBA00023204"/>
    </source>
</evidence>
<dbReference type="InterPro" id="IPR013849">
    <property type="entry name" value="DNA_helicase_Holl-junc_RuvA_I"/>
</dbReference>
<evidence type="ECO:0000256" key="4">
    <source>
        <dbReference type="ARBA" id="ARBA00023172"/>
    </source>
</evidence>
<gene>
    <name evidence="6 8" type="primary">ruvA</name>
    <name evidence="8" type="ORF">RBATCC27255_01564</name>
</gene>
<comment type="similarity">
    <text evidence="6">Belongs to the RuvA family.</text>
</comment>
<evidence type="ECO:0000313" key="8">
    <source>
        <dbReference type="EMBL" id="PKD27176.1"/>
    </source>
</evidence>
<dbReference type="GO" id="GO:0016787">
    <property type="term" value="F:hydrolase activity"/>
    <property type="evidence" value="ECO:0007669"/>
    <property type="project" value="UniProtKB-KW"/>
</dbReference>
<dbReference type="Proteomes" id="UP000233425">
    <property type="component" value="Unassembled WGS sequence"/>
</dbReference>
<dbReference type="RefSeq" id="WP_101029504.1">
    <property type="nucleotide sequence ID" value="NZ_CABMMZ010000072.1"/>
</dbReference>
<dbReference type="InterPro" id="IPR003583">
    <property type="entry name" value="Hlx-hairpin-Hlx_DNA-bd_motif"/>
</dbReference>
<dbReference type="GO" id="GO:0009379">
    <property type="term" value="C:Holliday junction helicase complex"/>
    <property type="evidence" value="ECO:0007669"/>
    <property type="project" value="InterPro"/>
</dbReference>
<keyword evidence="9" id="KW-1185">Reference proteome</keyword>
<dbReference type="AlphaFoldDB" id="A0A2N0UJL0"/>
<dbReference type="GO" id="GO:0009378">
    <property type="term" value="F:four-way junction helicase activity"/>
    <property type="evidence" value="ECO:0007669"/>
    <property type="project" value="InterPro"/>
</dbReference>
<dbReference type="InterPro" id="IPR000085">
    <property type="entry name" value="RuvA"/>
</dbReference>
<dbReference type="Gene3D" id="2.40.50.140">
    <property type="entry name" value="Nucleic acid-binding proteins"/>
    <property type="match status" value="1"/>
</dbReference>
<keyword evidence="8" id="KW-0378">Hydrolase</keyword>
<keyword evidence="4 6" id="KW-0233">DNA recombination</keyword>
<dbReference type="InterPro" id="IPR012340">
    <property type="entry name" value="NA-bd_OB-fold"/>
</dbReference>
<comment type="subunit">
    <text evidence="6">Homotetramer. Forms an RuvA(8)-RuvB(12)-Holliday junction (HJ) complex. HJ DNA is sandwiched between 2 RuvA tetramers; dsDNA enters through RuvA and exits via RuvB. An RuvB hexamer assembles on each DNA strand where it exits the tetramer. Each RuvB hexamer is contacted by two RuvA subunits (via domain III) on 2 adjacent RuvB subunits; this complex drives branch migration. In the full resolvosome a probable DNA-RuvA(4)-RuvB(12)-RuvC(2) complex forms which resolves the HJ.</text>
</comment>
<dbReference type="InterPro" id="IPR011114">
    <property type="entry name" value="RuvA_C"/>
</dbReference>